<name>K0PSL5_9HYPH</name>
<sequence length="65" mass="7429">MARIFRAYKTKTQLLEKERAWNINSNSLISACTTNKHNEALTNEQHQTKCKTTCPEHSHATGKVD</sequence>
<dbReference type="EMBL" id="CANI01000055">
    <property type="protein sequence ID" value="CCM79701.1"/>
    <property type="molecule type" value="Genomic_DNA"/>
</dbReference>
<accession>K0PSL5</accession>
<protein>
    <submittedName>
        <fullName evidence="1">Uncharacterized protein</fullName>
    </submittedName>
</protein>
<reference evidence="1 2" key="1">
    <citation type="journal article" date="2013" name="Genome Announc.">
        <title>Draft Genome Sequence of Rhizobium mesoamericanum STM3625, a Nitrogen-Fixing Symbiont of Mimosa pudica Isolated in French Guiana (South America).</title>
        <authorList>
            <person name="Moulin L."/>
            <person name="Mornico D."/>
            <person name="Melkonian R."/>
            <person name="Klonowska A."/>
        </authorList>
    </citation>
    <scope>NUCLEOTIDE SEQUENCE [LARGE SCALE GENOMIC DNA]</scope>
    <source>
        <strain evidence="1 2">STM3625</strain>
    </source>
</reference>
<evidence type="ECO:0000313" key="2">
    <source>
        <dbReference type="Proteomes" id="UP000009319"/>
    </source>
</evidence>
<proteinExistence type="predicted"/>
<gene>
    <name evidence="1" type="ORF">BN77_p30134</name>
</gene>
<organism evidence="1 2">
    <name type="scientific">Rhizobium mesoamericanum STM3625</name>
    <dbReference type="NCBI Taxonomy" id="1211777"/>
    <lineage>
        <taxon>Bacteria</taxon>
        <taxon>Pseudomonadati</taxon>
        <taxon>Pseudomonadota</taxon>
        <taxon>Alphaproteobacteria</taxon>
        <taxon>Hyphomicrobiales</taxon>
        <taxon>Rhizobiaceae</taxon>
        <taxon>Rhizobium/Agrobacterium group</taxon>
        <taxon>Rhizobium</taxon>
    </lineage>
</organism>
<comment type="caution">
    <text evidence="1">The sequence shown here is derived from an EMBL/GenBank/DDBJ whole genome shotgun (WGS) entry which is preliminary data.</text>
</comment>
<dbReference type="HOGENOM" id="CLU_2846852_0_0_5"/>
<dbReference type="AlphaFoldDB" id="K0PSL5"/>
<keyword evidence="2" id="KW-1185">Reference proteome</keyword>
<evidence type="ECO:0000313" key="1">
    <source>
        <dbReference type="EMBL" id="CCM79701.1"/>
    </source>
</evidence>
<dbReference type="Proteomes" id="UP000009319">
    <property type="component" value="Unassembled WGS sequence"/>
</dbReference>
<dbReference type="PROSITE" id="PS51257">
    <property type="entry name" value="PROKAR_LIPOPROTEIN"/>
    <property type="match status" value="1"/>
</dbReference>